<dbReference type="RefSeq" id="WP_185132469.1">
    <property type="nucleotide sequence ID" value="NZ_JACJVO010000036.1"/>
</dbReference>
<organism evidence="9 10">
    <name type="scientific">Cohnella zeiphila</name>
    <dbReference type="NCBI Taxonomy" id="2761120"/>
    <lineage>
        <taxon>Bacteria</taxon>
        <taxon>Bacillati</taxon>
        <taxon>Bacillota</taxon>
        <taxon>Bacilli</taxon>
        <taxon>Bacillales</taxon>
        <taxon>Paenibacillaceae</taxon>
        <taxon>Cohnella</taxon>
    </lineage>
</organism>
<dbReference type="PROSITE" id="PS50928">
    <property type="entry name" value="ABC_TM1"/>
    <property type="match status" value="1"/>
</dbReference>
<feature type="transmembrane region" description="Helical" evidence="7">
    <location>
        <begin position="72"/>
        <end position="94"/>
    </location>
</feature>
<dbReference type="AlphaFoldDB" id="A0A7X0STA3"/>
<comment type="caution">
    <text evidence="9">The sequence shown here is derived from an EMBL/GenBank/DDBJ whole genome shotgun (WGS) entry which is preliminary data.</text>
</comment>
<comment type="similarity">
    <text evidence="7">Belongs to the binding-protein-dependent transport system permease family.</text>
</comment>
<feature type="domain" description="ABC transmembrane type-1" evidence="8">
    <location>
        <begin position="66"/>
        <end position="281"/>
    </location>
</feature>
<dbReference type="InterPro" id="IPR035906">
    <property type="entry name" value="MetI-like_sf"/>
</dbReference>
<keyword evidence="5 7" id="KW-1133">Transmembrane helix</keyword>
<dbReference type="SUPFAM" id="SSF161098">
    <property type="entry name" value="MetI-like"/>
    <property type="match status" value="1"/>
</dbReference>
<evidence type="ECO:0000313" key="9">
    <source>
        <dbReference type="EMBL" id="MBB6734744.1"/>
    </source>
</evidence>
<feature type="transmembrane region" description="Helical" evidence="7">
    <location>
        <begin position="167"/>
        <end position="186"/>
    </location>
</feature>
<dbReference type="PANTHER" id="PTHR43227:SF11">
    <property type="entry name" value="BLL4140 PROTEIN"/>
    <property type="match status" value="1"/>
</dbReference>
<dbReference type="Gene3D" id="1.10.3720.10">
    <property type="entry name" value="MetI-like"/>
    <property type="match status" value="1"/>
</dbReference>
<evidence type="ECO:0000256" key="3">
    <source>
        <dbReference type="ARBA" id="ARBA00022475"/>
    </source>
</evidence>
<evidence type="ECO:0000256" key="6">
    <source>
        <dbReference type="ARBA" id="ARBA00023136"/>
    </source>
</evidence>
<keyword evidence="6 7" id="KW-0472">Membrane</keyword>
<dbReference type="InterPro" id="IPR000515">
    <property type="entry name" value="MetI-like"/>
</dbReference>
<keyword evidence="4 7" id="KW-0812">Transmembrane</keyword>
<dbReference type="GO" id="GO:0005886">
    <property type="term" value="C:plasma membrane"/>
    <property type="evidence" value="ECO:0007669"/>
    <property type="project" value="UniProtKB-SubCell"/>
</dbReference>
<evidence type="ECO:0000256" key="2">
    <source>
        <dbReference type="ARBA" id="ARBA00022448"/>
    </source>
</evidence>
<keyword evidence="2 7" id="KW-0813">Transport</keyword>
<dbReference type="CDD" id="cd06261">
    <property type="entry name" value="TM_PBP2"/>
    <property type="match status" value="1"/>
</dbReference>
<accession>A0A7X0STA3</accession>
<feature type="transmembrane region" description="Helical" evidence="7">
    <location>
        <begin position="260"/>
        <end position="281"/>
    </location>
</feature>
<evidence type="ECO:0000256" key="5">
    <source>
        <dbReference type="ARBA" id="ARBA00022989"/>
    </source>
</evidence>
<keyword evidence="10" id="KW-1185">Reference proteome</keyword>
<evidence type="ECO:0000256" key="7">
    <source>
        <dbReference type="RuleBase" id="RU363032"/>
    </source>
</evidence>
<dbReference type="Pfam" id="PF00528">
    <property type="entry name" value="BPD_transp_1"/>
    <property type="match status" value="1"/>
</dbReference>
<dbReference type="EMBL" id="JACJVO010000036">
    <property type="protein sequence ID" value="MBB6734744.1"/>
    <property type="molecule type" value="Genomic_DNA"/>
</dbReference>
<dbReference type="Proteomes" id="UP000564644">
    <property type="component" value="Unassembled WGS sequence"/>
</dbReference>
<feature type="transmembrane region" description="Helical" evidence="7">
    <location>
        <begin position="7"/>
        <end position="24"/>
    </location>
</feature>
<evidence type="ECO:0000256" key="1">
    <source>
        <dbReference type="ARBA" id="ARBA00004651"/>
    </source>
</evidence>
<proteinExistence type="inferred from homology"/>
<keyword evidence="3" id="KW-1003">Cell membrane</keyword>
<sequence>MKRHWQLYFVVLIPMLYVIIFKYVPMYGALIAFKDYHVVQGILGSPWAGLKHFEYFFNSPNFWPIFNNTLGISLYALAVGFPVPIALALALNEVRQGAFKRLVQMVTYAPYFISTVIMVSIVLLFLDPHVGIVNMLIQALGYQPINFMGTAGFFKTIYVLSDVWQNAGYAAIIYIAALAGINTDLYEAARVDGASRFQKMLHVDLPGIMPVAVVMLILSVGGIMNVGFEKIYLMQNQLNVVSSEVIATYVYKEGLLGANFSFSAAVGLFNSVINVILLVTVNQVARRYSENSLW</sequence>
<feature type="transmembrane region" description="Helical" evidence="7">
    <location>
        <begin position="207"/>
        <end position="228"/>
    </location>
</feature>
<evidence type="ECO:0000313" key="10">
    <source>
        <dbReference type="Proteomes" id="UP000564644"/>
    </source>
</evidence>
<evidence type="ECO:0000256" key="4">
    <source>
        <dbReference type="ARBA" id="ARBA00022692"/>
    </source>
</evidence>
<comment type="subcellular location">
    <subcellularLocation>
        <location evidence="1 7">Cell membrane</location>
        <topology evidence="1 7">Multi-pass membrane protein</topology>
    </subcellularLocation>
</comment>
<protein>
    <submittedName>
        <fullName evidence="9">Sugar ABC transporter permease</fullName>
    </submittedName>
</protein>
<dbReference type="InterPro" id="IPR050809">
    <property type="entry name" value="UgpAE/MalFG_permease"/>
</dbReference>
<dbReference type="PANTHER" id="PTHR43227">
    <property type="entry name" value="BLL4140 PROTEIN"/>
    <property type="match status" value="1"/>
</dbReference>
<reference evidence="9 10" key="1">
    <citation type="submission" date="2020-08" db="EMBL/GenBank/DDBJ databases">
        <title>Cohnella phylogeny.</title>
        <authorList>
            <person name="Dunlap C."/>
        </authorList>
    </citation>
    <scope>NUCLEOTIDE SEQUENCE [LARGE SCALE GENOMIC DNA]</scope>
    <source>
        <strain evidence="9 10">CBP 2801</strain>
    </source>
</reference>
<evidence type="ECO:0000259" key="8">
    <source>
        <dbReference type="PROSITE" id="PS50928"/>
    </source>
</evidence>
<feature type="transmembrane region" description="Helical" evidence="7">
    <location>
        <begin position="106"/>
        <end position="126"/>
    </location>
</feature>
<dbReference type="GO" id="GO:0055085">
    <property type="term" value="P:transmembrane transport"/>
    <property type="evidence" value="ECO:0007669"/>
    <property type="project" value="InterPro"/>
</dbReference>
<name>A0A7X0STA3_9BACL</name>
<gene>
    <name evidence="9" type="ORF">H7C18_27840</name>
</gene>